<dbReference type="Proteomes" id="UP000824469">
    <property type="component" value="Unassembled WGS sequence"/>
</dbReference>
<keyword evidence="2" id="KW-1185">Reference proteome</keyword>
<proteinExistence type="predicted"/>
<accession>A0AA38FBY4</accession>
<evidence type="ECO:0000313" key="1">
    <source>
        <dbReference type="EMBL" id="KAH9296545.1"/>
    </source>
</evidence>
<reference evidence="1 2" key="1">
    <citation type="journal article" date="2021" name="Nat. Plants">
        <title>The Taxus genome provides insights into paclitaxel biosynthesis.</title>
        <authorList>
            <person name="Xiong X."/>
            <person name="Gou J."/>
            <person name="Liao Q."/>
            <person name="Li Y."/>
            <person name="Zhou Q."/>
            <person name="Bi G."/>
            <person name="Li C."/>
            <person name="Du R."/>
            <person name="Wang X."/>
            <person name="Sun T."/>
            <person name="Guo L."/>
            <person name="Liang H."/>
            <person name="Lu P."/>
            <person name="Wu Y."/>
            <person name="Zhang Z."/>
            <person name="Ro D.K."/>
            <person name="Shang Y."/>
            <person name="Huang S."/>
            <person name="Yan J."/>
        </authorList>
    </citation>
    <scope>NUCLEOTIDE SEQUENCE [LARGE SCALE GENOMIC DNA]</scope>
    <source>
        <strain evidence="1">Ta-2019</strain>
    </source>
</reference>
<gene>
    <name evidence="1" type="ORF">KI387_040133</name>
</gene>
<comment type="caution">
    <text evidence="1">The sequence shown here is derived from an EMBL/GenBank/DDBJ whole genome shotgun (WGS) entry which is preliminary data.</text>
</comment>
<dbReference type="AlphaFoldDB" id="A0AA38FBY4"/>
<sequence length="122" mass="13681">LSLEQQQQRSHVNANNFTLEERDFSWGGAEIAMELIVSVSKISGNGGEFLENNSDEEFDQQQDKYHNSSYCPLSSILSQGNFGDVAAYHMLLPHPCPLNTLMEPFQQISSSHIGTKHVEIQL</sequence>
<organism evidence="1 2">
    <name type="scientific">Taxus chinensis</name>
    <name type="common">Chinese yew</name>
    <name type="synonym">Taxus wallichiana var. chinensis</name>
    <dbReference type="NCBI Taxonomy" id="29808"/>
    <lineage>
        <taxon>Eukaryota</taxon>
        <taxon>Viridiplantae</taxon>
        <taxon>Streptophyta</taxon>
        <taxon>Embryophyta</taxon>
        <taxon>Tracheophyta</taxon>
        <taxon>Spermatophyta</taxon>
        <taxon>Pinopsida</taxon>
        <taxon>Pinidae</taxon>
        <taxon>Conifers II</taxon>
        <taxon>Cupressales</taxon>
        <taxon>Taxaceae</taxon>
        <taxon>Taxus</taxon>
    </lineage>
</organism>
<feature type="non-terminal residue" evidence="1">
    <location>
        <position position="122"/>
    </location>
</feature>
<protein>
    <submittedName>
        <fullName evidence="1">Uncharacterized protein</fullName>
    </submittedName>
</protein>
<feature type="non-terminal residue" evidence="1">
    <location>
        <position position="1"/>
    </location>
</feature>
<evidence type="ECO:0000313" key="2">
    <source>
        <dbReference type="Proteomes" id="UP000824469"/>
    </source>
</evidence>
<name>A0AA38FBY4_TAXCH</name>
<dbReference type="EMBL" id="JAHRHJ020000011">
    <property type="protein sequence ID" value="KAH9296545.1"/>
    <property type="molecule type" value="Genomic_DNA"/>
</dbReference>